<dbReference type="Proteomes" id="UP000286947">
    <property type="component" value="Unassembled WGS sequence"/>
</dbReference>
<comment type="function">
    <text evidence="5">An accessory protein needed during the final step in the assembly of 30S ribosomal subunit, possibly for assembly of the head region. Essential for efficient processing of 16S rRNA. May be needed both before and after RbfA during the maturation of 16S rRNA. It has affinity for free ribosomal 30S subunits but not for 70S ribosomes.</text>
</comment>
<protein>
    <recommendedName>
        <fullName evidence="5">Ribosome maturation factor RimM</fullName>
    </recommendedName>
</protein>
<evidence type="ECO:0000313" key="9">
    <source>
        <dbReference type="EMBL" id="RUS68305.1"/>
    </source>
</evidence>
<feature type="region of interest" description="Disordered" evidence="6">
    <location>
        <begin position="68"/>
        <end position="88"/>
    </location>
</feature>
<evidence type="ECO:0000259" key="8">
    <source>
        <dbReference type="Pfam" id="PF24986"/>
    </source>
</evidence>
<dbReference type="Gene3D" id="2.30.30.240">
    <property type="entry name" value="PRC-barrel domain"/>
    <property type="match status" value="1"/>
</dbReference>
<name>A0A433SHS1_9BURK</name>
<reference evidence="9 10" key="1">
    <citation type="submission" date="2018-01" db="EMBL/GenBank/DDBJ databases">
        <title>Saezia sanguinis gen. nov., sp. nov., in the order Burkholderiales isolated from human blood.</title>
        <authorList>
            <person name="Medina-Pascual M.J."/>
            <person name="Valdezate S."/>
            <person name="Monzon S."/>
            <person name="Cuesta I."/>
            <person name="Carrasco G."/>
            <person name="Villalon P."/>
            <person name="Saez-Nieto J.A."/>
        </authorList>
    </citation>
    <scope>NUCLEOTIDE SEQUENCE [LARGE SCALE GENOMIC DNA]</scope>
    <source>
        <strain evidence="9 10">CNM695-12</strain>
    </source>
</reference>
<feature type="domain" description="Ribosome maturation factor RimM PRC barrel" evidence="8">
    <location>
        <begin position="148"/>
        <end position="221"/>
    </location>
</feature>
<dbReference type="InterPro" id="IPR011961">
    <property type="entry name" value="RimM"/>
</dbReference>
<keyword evidence="10" id="KW-1185">Reference proteome</keyword>
<dbReference type="HAMAP" id="MF_00014">
    <property type="entry name" value="Ribosome_mat_RimM"/>
    <property type="match status" value="1"/>
</dbReference>
<evidence type="ECO:0000256" key="3">
    <source>
        <dbReference type="ARBA" id="ARBA00022552"/>
    </source>
</evidence>
<dbReference type="AlphaFoldDB" id="A0A433SHS1"/>
<keyword evidence="1 5" id="KW-0963">Cytoplasm</keyword>
<keyword evidence="4 5" id="KW-0143">Chaperone</keyword>
<dbReference type="InterPro" id="IPR011033">
    <property type="entry name" value="PRC_barrel-like_sf"/>
</dbReference>
<comment type="domain">
    <text evidence="5">The PRC barrel domain binds ribosomal protein uS19.</text>
</comment>
<dbReference type="Gene3D" id="2.40.30.60">
    <property type="entry name" value="RimM"/>
    <property type="match status" value="1"/>
</dbReference>
<comment type="similarity">
    <text evidence="5">Belongs to the RimM family.</text>
</comment>
<dbReference type="GO" id="GO:0006364">
    <property type="term" value="P:rRNA processing"/>
    <property type="evidence" value="ECO:0007669"/>
    <property type="project" value="UniProtKB-UniRule"/>
</dbReference>
<proteinExistence type="inferred from homology"/>
<dbReference type="GO" id="GO:0005840">
    <property type="term" value="C:ribosome"/>
    <property type="evidence" value="ECO:0007669"/>
    <property type="project" value="InterPro"/>
</dbReference>
<keyword evidence="2 5" id="KW-0690">Ribosome biogenesis</keyword>
<keyword evidence="3 5" id="KW-0698">rRNA processing</keyword>
<dbReference type="Pfam" id="PF01782">
    <property type="entry name" value="RimM"/>
    <property type="match status" value="1"/>
</dbReference>
<dbReference type="GO" id="GO:0043022">
    <property type="term" value="F:ribosome binding"/>
    <property type="evidence" value="ECO:0007669"/>
    <property type="project" value="InterPro"/>
</dbReference>
<dbReference type="EMBL" id="PQSP01000001">
    <property type="protein sequence ID" value="RUS68305.1"/>
    <property type="molecule type" value="Genomic_DNA"/>
</dbReference>
<evidence type="ECO:0000259" key="7">
    <source>
        <dbReference type="Pfam" id="PF01782"/>
    </source>
</evidence>
<dbReference type="InterPro" id="IPR002676">
    <property type="entry name" value="RimM_N"/>
</dbReference>
<feature type="domain" description="RimM N-terminal" evidence="7">
    <location>
        <begin position="23"/>
        <end position="136"/>
    </location>
</feature>
<comment type="subunit">
    <text evidence="5">Binds ribosomal protein uS19.</text>
</comment>
<evidence type="ECO:0000256" key="2">
    <source>
        <dbReference type="ARBA" id="ARBA00022517"/>
    </source>
</evidence>
<dbReference type="GO" id="GO:0005737">
    <property type="term" value="C:cytoplasm"/>
    <property type="evidence" value="ECO:0007669"/>
    <property type="project" value="UniProtKB-SubCell"/>
</dbReference>
<evidence type="ECO:0000256" key="6">
    <source>
        <dbReference type="SAM" id="MobiDB-lite"/>
    </source>
</evidence>
<dbReference type="InterPro" id="IPR009000">
    <property type="entry name" value="Transl_B-barrel_sf"/>
</dbReference>
<dbReference type="Pfam" id="PF24986">
    <property type="entry name" value="PRC_RimM"/>
    <property type="match status" value="1"/>
</dbReference>
<organism evidence="9 10">
    <name type="scientific">Saezia sanguinis</name>
    <dbReference type="NCBI Taxonomy" id="1965230"/>
    <lineage>
        <taxon>Bacteria</taxon>
        <taxon>Pseudomonadati</taxon>
        <taxon>Pseudomonadota</taxon>
        <taxon>Betaproteobacteria</taxon>
        <taxon>Burkholderiales</taxon>
        <taxon>Saeziaceae</taxon>
        <taxon>Saezia</taxon>
    </lineage>
</organism>
<accession>A0A433SHS1</accession>
<evidence type="ECO:0000256" key="1">
    <source>
        <dbReference type="ARBA" id="ARBA00022490"/>
    </source>
</evidence>
<evidence type="ECO:0000313" key="10">
    <source>
        <dbReference type="Proteomes" id="UP000286947"/>
    </source>
</evidence>
<dbReference type="GO" id="GO:0042274">
    <property type="term" value="P:ribosomal small subunit biogenesis"/>
    <property type="evidence" value="ECO:0007669"/>
    <property type="project" value="UniProtKB-UniRule"/>
</dbReference>
<dbReference type="PANTHER" id="PTHR33692:SF1">
    <property type="entry name" value="RIBOSOME MATURATION FACTOR RIMM"/>
    <property type="match status" value="1"/>
</dbReference>
<sequence length="224" mass="24971">MHHAFFYMTKMSESNLPDDAVEVGRIAGAWGVKGAVRVLPYSAEADVLFSVDQWYFLPPEPRFAKTAKTAKTAESLSGRGRQARSLAGQKTEPWPGMLTVQQIREQGDSIIALLQEIPDRNTAELFKGGRIFVCRRDFPELEEGEFYWVDLIGLQVVNQQGAVLGQVTDLMSNGVQSILRIAYEQADVQGVPRQAERLIPFVDAYVGNVDLQSGVIHVDWETDD</sequence>
<dbReference type="NCBIfam" id="TIGR02273">
    <property type="entry name" value="16S_RimM"/>
    <property type="match status" value="1"/>
</dbReference>
<comment type="caution">
    <text evidence="9">The sequence shown here is derived from an EMBL/GenBank/DDBJ whole genome shotgun (WGS) entry which is preliminary data.</text>
</comment>
<gene>
    <name evidence="5 9" type="primary">rimM</name>
    <name evidence="9" type="ORF">CUZ56_00795</name>
</gene>
<dbReference type="InterPro" id="IPR036976">
    <property type="entry name" value="RimM_N_sf"/>
</dbReference>
<dbReference type="PANTHER" id="PTHR33692">
    <property type="entry name" value="RIBOSOME MATURATION FACTOR RIMM"/>
    <property type="match status" value="1"/>
</dbReference>
<evidence type="ECO:0000256" key="4">
    <source>
        <dbReference type="ARBA" id="ARBA00023186"/>
    </source>
</evidence>
<evidence type="ECO:0000256" key="5">
    <source>
        <dbReference type="HAMAP-Rule" id="MF_00014"/>
    </source>
</evidence>
<dbReference type="SUPFAM" id="SSF50346">
    <property type="entry name" value="PRC-barrel domain"/>
    <property type="match status" value="1"/>
</dbReference>
<dbReference type="SUPFAM" id="SSF50447">
    <property type="entry name" value="Translation proteins"/>
    <property type="match status" value="2"/>
</dbReference>
<comment type="subcellular location">
    <subcellularLocation>
        <location evidence="5">Cytoplasm</location>
    </subcellularLocation>
</comment>
<dbReference type="InterPro" id="IPR056792">
    <property type="entry name" value="PRC_RimM"/>
</dbReference>